<evidence type="ECO:0000313" key="2">
    <source>
        <dbReference type="EMBL" id="ROV61404.1"/>
    </source>
</evidence>
<keyword evidence="2" id="KW-0808">Transferase</keyword>
<dbReference type="Gene3D" id="3.40.50.150">
    <property type="entry name" value="Vaccinia Virus protein VP39"/>
    <property type="match status" value="1"/>
</dbReference>
<gene>
    <name evidence="1" type="ORF">BIY21_05730</name>
    <name evidence="2" type="ORF">EGH82_05295</name>
</gene>
<dbReference type="GO" id="GO:0032259">
    <property type="term" value="P:methylation"/>
    <property type="evidence" value="ECO:0007669"/>
    <property type="project" value="UniProtKB-KW"/>
</dbReference>
<reference evidence="2 4" key="2">
    <citation type="submission" date="2018-11" db="EMBL/GenBank/DDBJ databases">
        <title>Vibrio ponticus strain CAIM 1751 pathogenic for the snapper Lutjanus guttatus.</title>
        <authorList>
            <person name="Soto-Rodriguez S."/>
            <person name="Lozano-Olvera R."/>
            <person name="Gomez-Gil B."/>
        </authorList>
    </citation>
    <scope>NUCLEOTIDE SEQUENCE [LARGE SCALE GENOMIC DNA]</scope>
    <source>
        <strain evidence="2 4">CAIM 1751</strain>
    </source>
</reference>
<keyword evidence="3" id="KW-1185">Reference proteome</keyword>
<dbReference type="EMBL" id="RKIK01000009">
    <property type="protein sequence ID" value="ROV61404.1"/>
    <property type="molecule type" value="Genomic_DNA"/>
</dbReference>
<dbReference type="EMBL" id="MJMI01000011">
    <property type="protein sequence ID" value="OLQ95754.1"/>
    <property type="molecule type" value="Genomic_DNA"/>
</dbReference>
<proteinExistence type="predicted"/>
<dbReference type="RefSeq" id="WP_075647720.1">
    <property type="nucleotide sequence ID" value="NZ_AP019657.1"/>
</dbReference>
<accession>A0A090PPL3</accession>
<comment type="caution">
    <text evidence="2">The sequence shown here is derived from an EMBL/GenBank/DDBJ whole genome shotgun (WGS) entry which is preliminary data.</text>
</comment>
<dbReference type="OrthoDB" id="9791944at2"/>
<evidence type="ECO:0000313" key="1">
    <source>
        <dbReference type="EMBL" id="OLQ95754.1"/>
    </source>
</evidence>
<dbReference type="SUPFAM" id="SSF53335">
    <property type="entry name" value="S-adenosyl-L-methionine-dependent methyltransferases"/>
    <property type="match status" value="1"/>
</dbReference>
<dbReference type="STRING" id="265668.JCM19238_3019"/>
<dbReference type="GO" id="GO:0008168">
    <property type="term" value="F:methyltransferase activity"/>
    <property type="evidence" value="ECO:0007669"/>
    <property type="project" value="UniProtKB-KW"/>
</dbReference>
<name>A0A090PPL3_9VIBR</name>
<sequence length="212" mass="24938">MHNCPLCQSNQTHHYFEDKHRQYLQCSRCALVFVNPDQRLDAKTEKAHYDLHENDPSDEGYRRFLSRMADPICQRVAPNSQGLDFGCGPGPTLSLMLEEQGHAMKLYDIYYHPERSVLDEQYDFVTATEVIEHLYHPDMVWQQWLNLVKPGGWLGIMTKMVIDVEAFAPWHYKNDLTHVIFFSRATFEYLAERDKLELEFIGKDVILLRKTQ</sequence>
<evidence type="ECO:0000313" key="4">
    <source>
        <dbReference type="Proteomes" id="UP000278792"/>
    </source>
</evidence>
<keyword evidence="2" id="KW-0489">Methyltransferase</keyword>
<dbReference type="Pfam" id="PF13489">
    <property type="entry name" value="Methyltransf_23"/>
    <property type="match status" value="1"/>
</dbReference>
<dbReference type="InterPro" id="IPR029063">
    <property type="entry name" value="SAM-dependent_MTases_sf"/>
</dbReference>
<evidence type="ECO:0000313" key="3">
    <source>
        <dbReference type="Proteomes" id="UP000186206"/>
    </source>
</evidence>
<organism evidence="2 4">
    <name type="scientific">Vibrio ponticus</name>
    <dbReference type="NCBI Taxonomy" id="265668"/>
    <lineage>
        <taxon>Bacteria</taxon>
        <taxon>Pseudomonadati</taxon>
        <taxon>Pseudomonadota</taxon>
        <taxon>Gammaproteobacteria</taxon>
        <taxon>Vibrionales</taxon>
        <taxon>Vibrionaceae</taxon>
        <taxon>Vibrio</taxon>
    </lineage>
</organism>
<dbReference type="AlphaFoldDB" id="A0A090PPL3"/>
<protein>
    <submittedName>
        <fullName evidence="1">2-polyprenyl-3-methyl-5-hydroxy-6-metoxy-1, 4-benzoquinol methylase</fullName>
    </submittedName>
    <submittedName>
        <fullName evidence="2">Class I SAM-dependent methyltransferase</fullName>
    </submittedName>
</protein>
<dbReference type="Proteomes" id="UP000186206">
    <property type="component" value="Unassembled WGS sequence"/>
</dbReference>
<reference evidence="1 3" key="1">
    <citation type="submission" date="2016-09" db="EMBL/GenBank/DDBJ databases">
        <title>Genomic Taxonomy of the Vibrionaceae.</title>
        <authorList>
            <person name="Gonzalez-Castillo A."/>
            <person name="Gomez-Gil B."/>
            <person name="Enciso-Ibarra K."/>
        </authorList>
    </citation>
    <scope>NUCLEOTIDE SEQUENCE [LARGE SCALE GENOMIC DNA]</scope>
    <source>
        <strain evidence="1 3">CAIM 1731</strain>
    </source>
</reference>
<dbReference type="Proteomes" id="UP000278792">
    <property type="component" value="Unassembled WGS sequence"/>
</dbReference>